<name>A0ABV1FD37_9FIRM</name>
<accession>A0ABV1FD37</accession>
<protein>
    <submittedName>
        <fullName evidence="1">Uncharacterized protein</fullName>
    </submittedName>
</protein>
<dbReference type="RefSeq" id="WP_349163549.1">
    <property type="nucleotide sequence ID" value="NZ_JBBMFE010000001.1"/>
</dbReference>
<evidence type="ECO:0000313" key="1">
    <source>
        <dbReference type="EMBL" id="MEQ2471299.1"/>
    </source>
</evidence>
<reference evidence="1 2" key="1">
    <citation type="submission" date="2024-03" db="EMBL/GenBank/DDBJ databases">
        <title>Human intestinal bacterial collection.</title>
        <authorList>
            <person name="Pauvert C."/>
            <person name="Hitch T.C.A."/>
            <person name="Clavel T."/>
        </authorList>
    </citation>
    <scope>NUCLEOTIDE SEQUENCE [LARGE SCALE GENOMIC DNA]</scope>
    <source>
        <strain evidence="1 2">CLA-AA-H132</strain>
    </source>
</reference>
<proteinExistence type="predicted"/>
<dbReference type="EMBL" id="JBBMFE010000001">
    <property type="protein sequence ID" value="MEQ2471299.1"/>
    <property type="molecule type" value="Genomic_DNA"/>
</dbReference>
<gene>
    <name evidence="1" type="ORF">WMO29_02120</name>
</gene>
<keyword evidence="2" id="KW-1185">Reference proteome</keyword>
<dbReference type="Proteomes" id="UP001438008">
    <property type="component" value="Unassembled WGS sequence"/>
</dbReference>
<sequence length="53" mass="6225">MEKLTVYYRQAMMTPTMRWFCRMSEVGGASHFVRECTIANGDDYCDCGYKRKS</sequence>
<organism evidence="1 2">
    <name type="scientific">Laedolimicola intestinihominis</name>
    <dbReference type="NCBI Taxonomy" id="3133166"/>
    <lineage>
        <taxon>Bacteria</taxon>
        <taxon>Bacillati</taxon>
        <taxon>Bacillota</taxon>
        <taxon>Clostridia</taxon>
        <taxon>Lachnospirales</taxon>
        <taxon>Lachnospiraceae</taxon>
        <taxon>Laedolimicola</taxon>
    </lineage>
</organism>
<comment type="caution">
    <text evidence="1">The sequence shown here is derived from an EMBL/GenBank/DDBJ whole genome shotgun (WGS) entry which is preliminary data.</text>
</comment>
<evidence type="ECO:0000313" key="2">
    <source>
        <dbReference type="Proteomes" id="UP001438008"/>
    </source>
</evidence>